<dbReference type="AlphaFoldDB" id="A0A3M8HGA2"/>
<dbReference type="InterPro" id="IPR036249">
    <property type="entry name" value="Thioredoxin-like_sf"/>
</dbReference>
<evidence type="ECO:0000313" key="7">
    <source>
        <dbReference type="Proteomes" id="UP000279909"/>
    </source>
</evidence>
<dbReference type="CDD" id="cd02968">
    <property type="entry name" value="SCO"/>
    <property type="match status" value="1"/>
</dbReference>
<keyword evidence="2 3" id="KW-0186">Copper</keyword>
<name>A0A3M8HGA2_9BACI</name>
<dbReference type="OrthoDB" id="9811998at2"/>
<dbReference type="EMBL" id="RHLQ01000002">
    <property type="protein sequence ID" value="RND01417.1"/>
    <property type="molecule type" value="Genomic_DNA"/>
</dbReference>
<protein>
    <submittedName>
        <fullName evidence="6">SCO family protein</fullName>
    </submittedName>
</protein>
<comment type="similarity">
    <text evidence="1">Belongs to the SCO1/2 family.</text>
</comment>
<dbReference type="SUPFAM" id="SSF52833">
    <property type="entry name" value="Thioredoxin-like"/>
    <property type="match status" value="1"/>
</dbReference>
<evidence type="ECO:0000256" key="1">
    <source>
        <dbReference type="ARBA" id="ARBA00010996"/>
    </source>
</evidence>
<dbReference type="Gene3D" id="3.40.30.10">
    <property type="entry name" value="Glutaredoxin"/>
    <property type="match status" value="1"/>
</dbReference>
<evidence type="ECO:0000256" key="3">
    <source>
        <dbReference type="PIRSR" id="PIRSR603782-1"/>
    </source>
</evidence>
<comment type="caution">
    <text evidence="6">The sequence shown here is derived from an EMBL/GenBank/DDBJ whole genome shotgun (WGS) entry which is preliminary data.</text>
</comment>
<organism evidence="6 7">
    <name type="scientific">Lysinibacillus halotolerans</name>
    <dbReference type="NCBI Taxonomy" id="1368476"/>
    <lineage>
        <taxon>Bacteria</taxon>
        <taxon>Bacillati</taxon>
        <taxon>Bacillota</taxon>
        <taxon>Bacilli</taxon>
        <taxon>Bacillales</taxon>
        <taxon>Bacillaceae</taxon>
        <taxon>Lysinibacillus</taxon>
    </lineage>
</organism>
<dbReference type="PANTHER" id="PTHR12151">
    <property type="entry name" value="ELECTRON TRANSPORT PROTIN SCO1/SENC FAMILY MEMBER"/>
    <property type="match status" value="1"/>
</dbReference>
<dbReference type="PROSITE" id="PS51257">
    <property type="entry name" value="PROKAR_LIPOPROTEIN"/>
    <property type="match status" value="1"/>
</dbReference>
<feature type="binding site" evidence="3">
    <location>
        <position position="158"/>
    </location>
    <ligand>
        <name>Cu cation</name>
        <dbReference type="ChEBI" id="CHEBI:23378"/>
    </ligand>
</feature>
<sequence>MKKKLVGLIGILTLITILSACSNYKFKPDIEYEVEDFTAMNHRGEEVSLEQLKGKPWLAMFIFTNCTTICQPMTFNMTTIQEELEKRGVEDYNIVGFSVDPANDTPEVLSEYLSHYTLADESKWNLLTNYDQKWIEQFALNSFKSLVKMPKEGDQVIHGSTFYLVDEKGTAVKSYTGYSDSADGVPYETIAIDMETLIKERLDK</sequence>
<dbReference type="Pfam" id="PF02630">
    <property type="entry name" value="SCO1-SenC"/>
    <property type="match status" value="1"/>
</dbReference>
<evidence type="ECO:0000256" key="2">
    <source>
        <dbReference type="ARBA" id="ARBA00023008"/>
    </source>
</evidence>
<feature type="binding site" evidence="3">
    <location>
        <position position="66"/>
    </location>
    <ligand>
        <name>Cu cation</name>
        <dbReference type="ChEBI" id="CHEBI:23378"/>
    </ligand>
</feature>
<feature type="binding site" evidence="3">
    <location>
        <position position="70"/>
    </location>
    <ligand>
        <name>Cu cation</name>
        <dbReference type="ChEBI" id="CHEBI:23378"/>
    </ligand>
</feature>
<keyword evidence="3" id="KW-0479">Metal-binding</keyword>
<dbReference type="Proteomes" id="UP000279909">
    <property type="component" value="Unassembled WGS sequence"/>
</dbReference>
<dbReference type="GO" id="GO:0046872">
    <property type="term" value="F:metal ion binding"/>
    <property type="evidence" value="ECO:0007669"/>
    <property type="project" value="UniProtKB-KW"/>
</dbReference>
<dbReference type="PANTHER" id="PTHR12151:SF25">
    <property type="entry name" value="LINALOOL DEHYDRATASE_ISOMERASE DOMAIN-CONTAINING PROTEIN"/>
    <property type="match status" value="1"/>
</dbReference>
<evidence type="ECO:0000259" key="5">
    <source>
        <dbReference type="PROSITE" id="PS51352"/>
    </source>
</evidence>
<feature type="disulfide bond" description="Redox-active" evidence="4">
    <location>
        <begin position="66"/>
        <end position="70"/>
    </location>
</feature>
<proteinExistence type="inferred from homology"/>
<feature type="domain" description="Thioredoxin" evidence="5">
    <location>
        <begin position="28"/>
        <end position="199"/>
    </location>
</feature>
<gene>
    <name evidence="6" type="ORF">EC501_02060</name>
</gene>
<keyword evidence="4" id="KW-1015">Disulfide bond</keyword>
<evidence type="ECO:0000256" key="4">
    <source>
        <dbReference type="PIRSR" id="PIRSR603782-2"/>
    </source>
</evidence>
<accession>A0A3M8HGA2</accession>
<dbReference type="InterPro" id="IPR003782">
    <property type="entry name" value="SCO1/SenC"/>
</dbReference>
<dbReference type="PROSITE" id="PS51352">
    <property type="entry name" value="THIOREDOXIN_2"/>
    <property type="match status" value="1"/>
</dbReference>
<evidence type="ECO:0000313" key="6">
    <source>
        <dbReference type="EMBL" id="RND01417.1"/>
    </source>
</evidence>
<dbReference type="InterPro" id="IPR013766">
    <property type="entry name" value="Thioredoxin_domain"/>
</dbReference>
<dbReference type="RefSeq" id="WP_122970631.1">
    <property type="nucleotide sequence ID" value="NZ_RHLQ01000002.1"/>
</dbReference>
<reference evidence="6 7" key="1">
    <citation type="journal article" date="2014" name="Int. J. Syst. Evol. Microbiol.">
        <title>Lysinibacillus halotolerans sp. nov., isolated from saline-alkaline soil.</title>
        <authorList>
            <person name="Kong D."/>
            <person name="Wang Y."/>
            <person name="Zhao B."/>
            <person name="Li Y."/>
            <person name="Song J."/>
            <person name="Zhai Y."/>
            <person name="Zhang C."/>
            <person name="Wang H."/>
            <person name="Chen X."/>
            <person name="Zhao B."/>
            <person name="Ruan Z."/>
        </authorList>
    </citation>
    <scope>NUCLEOTIDE SEQUENCE [LARGE SCALE GENOMIC DNA]</scope>
    <source>
        <strain evidence="6 7">MCCC 1A12703</strain>
    </source>
</reference>
<keyword evidence="7" id="KW-1185">Reference proteome</keyword>